<dbReference type="PANTHER" id="PTHR42852:SF6">
    <property type="entry name" value="THIOL:DISULFIDE INTERCHANGE PROTEIN DSBE"/>
    <property type="match status" value="1"/>
</dbReference>
<dbReference type="Pfam" id="PF08534">
    <property type="entry name" value="Redoxin"/>
    <property type="match status" value="1"/>
</dbReference>
<evidence type="ECO:0000313" key="8">
    <source>
        <dbReference type="EMBL" id="MBS0031393.1"/>
    </source>
</evidence>
<evidence type="ECO:0000256" key="2">
    <source>
        <dbReference type="ARBA" id="ARBA00022748"/>
    </source>
</evidence>
<keyword evidence="6" id="KW-0732">Signal</keyword>
<protein>
    <submittedName>
        <fullName evidence="8">TlpA family protein disulfide reductase</fullName>
    </submittedName>
</protein>
<dbReference type="SUPFAM" id="SSF52833">
    <property type="entry name" value="Thioredoxin-like"/>
    <property type="match status" value="1"/>
</dbReference>
<evidence type="ECO:0000313" key="9">
    <source>
        <dbReference type="Proteomes" id="UP000676386"/>
    </source>
</evidence>
<feature type="domain" description="Thioredoxin" evidence="7">
    <location>
        <begin position="323"/>
        <end position="468"/>
    </location>
</feature>
<dbReference type="PROSITE" id="PS51352">
    <property type="entry name" value="THIOREDOXIN_2"/>
    <property type="match status" value="1"/>
</dbReference>
<dbReference type="EMBL" id="JAGTXB010000022">
    <property type="protein sequence ID" value="MBS0031393.1"/>
    <property type="molecule type" value="Genomic_DNA"/>
</dbReference>
<evidence type="ECO:0000256" key="4">
    <source>
        <dbReference type="ARBA" id="ARBA00023284"/>
    </source>
</evidence>
<evidence type="ECO:0000256" key="5">
    <source>
        <dbReference type="SAM" id="MobiDB-lite"/>
    </source>
</evidence>
<reference evidence="8 9" key="1">
    <citation type="submission" date="2021-04" db="EMBL/GenBank/DDBJ databases">
        <title>Chitinophaga sp. nov., isolated from the rhizosphere soil.</title>
        <authorList>
            <person name="He S."/>
        </authorList>
    </citation>
    <scope>NUCLEOTIDE SEQUENCE [LARGE SCALE GENOMIC DNA]</scope>
    <source>
        <strain evidence="8 9">2R12</strain>
    </source>
</reference>
<dbReference type="InterPro" id="IPR013766">
    <property type="entry name" value="Thioredoxin_domain"/>
</dbReference>
<dbReference type="PANTHER" id="PTHR42852">
    <property type="entry name" value="THIOL:DISULFIDE INTERCHANGE PROTEIN DSBE"/>
    <property type="match status" value="1"/>
</dbReference>
<dbReference type="InterPro" id="IPR050553">
    <property type="entry name" value="Thioredoxin_ResA/DsbE_sf"/>
</dbReference>
<evidence type="ECO:0000256" key="6">
    <source>
        <dbReference type="SAM" id="SignalP"/>
    </source>
</evidence>
<keyword evidence="9" id="KW-1185">Reference proteome</keyword>
<sequence length="468" mass="52881">MMKKRIIMALCCLYAAMAFGQKKEAAIVIDVAPLKVDSIWLAEGENALMIGPDKEGKFTHHFTGTFPKSIQLGISTPKKGQMSLFLEPGDKLNIKTDFEANTTFSGPGAANAKVLWEYTYAYILDNTKSDATKMTMKEYYDMINRVEQQSIDILEASKQKVTPAFYKEESVTLKYRKLSSLILAPYFYHLGFKKKMSEVLPDDYWKLADNLEMNDHLLSNESYNVFIRGAYPAFLGWRELFEQGKLDSTYEYPQVLMQRLKLIEQRYTGKMRSMAMSITLNTLIGMTKDVTTLKPAIDNYVAKYASPLDAKKIQESYSKTLGLAAGKVPPFFTLKDINGKEVTLKDFSGKVIYMDFWASWCAPCRYEMKNGSPKLHEKFKDNKDVVFLYISVDDKAAAWKKAIADDKIEGIHLLSAGGMNSEVAKAFNIMGVPRYVIIGRDGKIFDSDASRPSEDKTPARIHEALSAQ</sequence>
<feature type="signal peptide" evidence="6">
    <location>
        <begin position="1"/>
        <end position="20"/>
    </location>
</feature>
<organism evidence="8 9">
    <name type="scientific">Chitinophaga hostae</name>
    <dbReference type="NCBI Taxonomy" id="2831022"/>
    <lineage>
        <taxon>Bacteria</taxon>
        <taxon>Pseudomonadati</taxon>
        <taxon>Bacteroidota</taxon>
        <taxon>Chitinophagia</taxon>
        <taxon>Chitinophagales</taxon>
        <taxon>Chitinophagaceae</taxon>
        <taxon>Chitinophaga</taxon>
    </lineage>
</organism>
<evidence type="ECO:0000256" key="1">
    <source>
        <dbReference type="ARBA" id="ARBA00004196"/>
    </source>
</evidence>
<name>A0ABS5J8K8_9BACT</name>
<proteinExistence type="predicted"/>
<dbReference type="Gene3D" id="3.40.30.10">
    <property type="entry name" value="Glutaredoxin"/>
    <property type="match status" value="1"/>
</dbReference>
<keyword evidence="2" id="KW-0201">Cytochrome c-type biogenesis</keyword>
<comment type="subcellular location">
    <subcellularLocation>
        <location evidence="1">Cell envelope</location>
    </subcellularLocation>
</comment>
<dbReference type="Proteomes" id="UP000676386">
    <property type="component" value="Unassembled WGS sequence"/>
</dbReference>
<gene>
    <name evidence="8" type="ORF">KE626_28945</name>
</gene>
<accession>A0ABS5J8K8</accession>
<dbReference type="RefSeq" id="WP_211976559.1">
    <property type="nucleotide sequence ID" value="NZ_JAGTXB010000022.1"/>
</dbReference>
<comment type="caution">
    <text evidence="8">The sequence shown here is derived from an EMBL/GenBank/DDBJ whole genome shotgun (WGS) entry which is preliminary data.</text>
</comment>
<evidence type="ECO:0000259" key="7">
    <source>
        <dbReference type="PROSITE" id="PS51352"/>
    </source>
</evidence>
<keyword evidence="4" id="KW-0676">Redox-active center</keyword>
<dbReference type="InterPro" id="IPR013740">
    <property type="entry name" value="Redoxin"/>
</dbReference>
<keyword evidence="3" id="KW-1015">Disulfide bond</keyword>
<dbReference type="InterPro" id="IPR036249">
    <property type="entry name" value="Thioredoxin-like_sf"/>
</dbReference>
<feature type="chain" id="PRO_5047408708" evidence="6">
    <location>
        <begin position="21"/>
        <end position="468"/>
    </location>
</feature>
<evidence type="ECO:0000256" key="3">
    <source>
        <dbReference type="ARBA" id="ARBA00023157"/>
    </source>
</evidence>
<dbReference type="CDD" id="cd02966">
    <property type="entry name" value="TlpA_like_family"/>
    <property type="match status" value="1"/>
</dbReference>
<feature type="region of interest" description="Disordered" evidence="5">
    <location>
        <begin position="448"/>
        <end position="468"/>
    </location>
</feature>